<dbReference type="RefSeq" id="WP_281804394.1">
    <property type="nucleotide sequence ID" value="NZ_BSEC01000001.1"/>
</dbReference>
<dbReference type="InterPro" id="IPR024463">
    <property type="entry name" value="Transposase_TnpC_homeodom"/>
</dbReference>
<dbReference type="PANTHER" id="PTHR33678">
    <property type="entry name" value="BLL1576 PROTEIN"/>
    <property type="match status" value="1"/>
</dbReference>
<dbReference type="EMBL" id="BSEC01000001">
    <property type="protein sequence ID" value="GLI94966.1"/>
    <property type="molecule type" value="Genomic_DNA"/>
</dbReference>
<accession>A0A9W6GXY1</accession>
<evidence type="ECO:0000313" key="9">
    <source>
        <dbReference type="EMBL" id="GLI96075.1"/>
    </source>
</evidence>
<reference evidence="7" key="1">
    <citation type="journal article" date="2023" name="Int. J. Syst. Evol. Microbiol.">
        <title>Methylocystis iwaonis sp. nov., a type II methane-oxidizing bacterium from surface soil of a rice paddy field in Japan, and emended description of the genus Methylocystis (ex Whittenbury et al. 1970) Bowman et al. 1993.</title>
        <authorList>
            <person name="Kaise H."/>
            <person name="Sawadogo J.B."/>
            <person name="Alam M.S."/>
            <person name="Ueno C."/>
            <person name="Dianou D."/>
            <person name="Shinjo R."/>
            <person name="Asakawa S."/>
        </authorList>
    </citation>
    <scope>NUCLEOTIDE SEQUENCE</scope>
    <source>
        <strain evidence="7">LMG27198</strain>
    </source>
</reference>
<feature type="region of interest" description="Disordered" evidence="1">
    <location>
        <begin position="68"/>
        <end position="96"/>
    </location>
</feature>
<evidence type="ECO:0000259" key="5">
    <source>
        <dbReference type="Pfam" id="PF13817"/>
    </source>
</evidence>
<evidence type="ECO:0000259" key="3">
    <source>
        <dbReference type="Pfam" id="PF13005"/>
    </source>
</evidence>
<evidence type="ECO:0000256" key="1">
    <source>
        <dbReference type="SAM" id="MobiDB-lite"/>
    </source>
</evidence>
<evidence type="ECO:0000313" key="10">
    <source>
        <dbReference type="EMBL" id="GLI96079.1"/>
    </source>
</evidence>
<dbReference type="EMBL" id="BSEC01000007">
    <property type="protein sequence ID" value="GLI96079.1"/>
    <property type="molecule type" value="Genomic_DNA"/>
</dbReference>
<dbReference type="EMBL" id="BSEC01000001">
    <property type="protein sequence ID" value="GLI95077.1"/>
    <property type="molecule type" value="Genomic_DNA"/>
</dbReference>
<dbReference type="PANTHER" id="PTHR33678:SF1">
    <property type="entry name" value="BLL1576 PROTEIN"/>
    <property type="match status" value="1"/>
</dbReference>
<feature type="domain" description="Transposase IS66 central" evidence="2">
    <location>
        <begin position="174"/>
        <end position="461"/>
    </location>
</feature>
<evidence type="ECO:0000313" key="7">
    <source>
        <dbReference type="EMBL" id="GLI94966.1"/>
    </source>
</evidence>
<dbReference type="InterPro" id="IPR052344">
    <property type="entry name" value="Transposase-related"/>
</dbReference>
<dbReference type="InterPro" id="IPR039552">
    <property type="entry name" value="IS66_C"/>
</dbReference>
<evidence type="ECO:0000259" key="2">
    <source>
        <dbReference type="Pfam" id="PF03050"/>
    </source>
</evidence>
<dbReference type="NCBIfam" id="NF033517">
    <property type="entry name" value="transpos_IS66"/>
    <property type="match status" value="1"/>
</dbReference>
<dbReference type="Pfam" id="PF13007">
    <property type="entry name" value="LZ_Tnp_IS66"/>
    <property type="match status" value="1"/>
</dbReference>
<feature type="domain" description="Transposase IS66 zinc-finger binding" evidence="3">
    <location>
        <begin position="115"/>
        <end position="158"/>
    </location>
</feature>
<proteinExistence type="predicted"/>
<dbReference type="AlphaFoldDB" id="A0A9W6GXY1"/>
<dbReference type="Pfam" id="PF03050">
    <property type="entry name" value="DDE_Tnp_IS66"/>
    <property type="match status" value="1"/>
</dbReference>
<comment type="caution">
    <text evidence="7">The sequence shown here is derived from an EMBL/GenBank/DDBJ whole genome shotgun (WGS) entry which is preliminary data.</text>
</comment>
<dbReference type="InterPro" id="IPR024474">
    <property type="entry name" value="Znf_dom_IS66"/>
</dbReference>
<dbReference type="EMBL" id="BSEC01000001">
    <property type="protein sequence ID" value="GLI94398.1"/>
    <property type="molecule type" value="Genomic_DNA"/>
</dbReference>
<evidence type="ECO:0000313" key="11">
    <source>
        <dbReference type="Proteomes" id="UP001144323"/>
    </source>
</evidence>
<feature type="domain" description="Transposase IS66 C-terminal" evidence="5">
    <location>
        <begin position="468"/>
        <end position="507"/>
    </location>
</feature>
<keyword evidence="11" id="KW-1185">Reference proteome</keyword>
<gene>
    <name evidence="6" type="ORF">LMG27198_33900</name>
    <name evidence="7" type="ORF">LMG27198_39580</name>
    <name evidence="8" type="ORF">LMG27198_40690</name>
    <name evidence="9" type="ORF">LMG27198_50670</name>
    <name evidence="10" type="ORF">LMG27198_50710</name>
</gene>
<evidence type="ECO:0000313" key="6">
    <source>
        <dbReference type="EMBL" id="GLI94398.1"/>
    </source>
</evidence>
<organism evidence="7 11">
    <name type="scientific">Methylocystis echinoides</name>
    <dbReference type="NCBI Taxonomy" id="29468"/>
    <lineage>
        <taxon>Bacteria</taxon>
        <taxon>Pseudomonadati</taxon>
        <taxon>Pseudomonadota</taxon>
        <taxon>Alphaproteobacteria</taxon>
        <taxon>Hyphomicrobiales</taxon>
        <taxon>Methylocystaceae</taxon>
        <taxon>Methylocystis</taxon>
    </lineage>
</organism>
<protein>
    <recommendedName>
        <fullName evidence="12">Transposase</fullName>
    </recommendedName>
</protein>
<dbReference type="EMBL" id="BSEC01000007">
    <property type="protein sequence ID" value="GLI96075.1"/>
    <property type="molecule type" value="Genomic_DNA"/>
</dbReference>
<name>A0A9W6GXY1_9HYPH</name>
<dbReference type="Pfam" id="PF13005">
    <property type="entry name" value="zf-IS66"/>
    <property type="match status" value="1"/>
</dbReference>
<evidence type="ECO:0000259" key="4">
    <source>
        <dbReference type="Pfam" id="PF13007"/>
    </source>
</evidence>
<feature type="domain" description="Transposase TnpC homeodomain" evidence="4">
    <location>
        <begin position="29"/>
        <end position="107"/>
    </location>
</feature>
<sequence length="520" mass="57077">MALRSTPLPSDPALLTELALALEAENETLRTTIVTLKALIFGARSERFAGLGSEQLALDLLDDRAEETRKTAAGNDDVPPGEPARNTPRKKAERNIGKLPEHLPRCERVIEPATTLCPCCKGKMHRIGEDVSEALDRVPAVLRVLRTIRPKYACRACESAVVQAPAPAQLIEGGMVSTALVAHIAVAKYGWLSTLYRQTAILAGQGAVVDRQTLARWMKRTAWMLKGLYDLQLAVMHRCPRLFCDETPMPVLAPGHVKLRQFWAHATDDRPWAGPAPPAVAYVFAGGRSKKEIASQLSGFTGILQVDGYAAYKALVKDERAESRITLAFCLTHARRKFVAVFKTTNSPFAKEVIETIAMVYAIEKRIRGKSADERHAIRHVETKPIMEALHARLVVVRDGLSQISPLTKAINYTLAHWSGLTRFLGDGRIEPDTNIVERPIRSIAIGKRNSLFAGDNGGAETWAILSSLIQTAKLNGVDPETWLADVLERMVSGATTNNQLAELLAWNWKAAREQGKSAA</sequence>
<evidence type="ECO:0000313" key="8">
    <source>
        <dbReference type="EMBL" id="GLI95077.1"/>
    </source>
</evidence>
<dbReference type="Pfam" id="PF13817">
    <property type="entry name" value="DDE_Tnp_IS66_C"/>
    <property type="match status" value="1"/>
</dbReference>
<dbReference type="InterPro" id="IPR004291">
    <property type="entry name" value="Transposase_IS66_central"/>
</dbReference>
<dbReference type="Proteomes" id="UP001144323">
    <property type="component" value="Unassembled WGS sequence"/>
</dbReference>
<evidence type="ECO:0008006" key="12">
    <source>
        <dbReference type="Google" id="ProtNLM"/>
    </source>
</evidence>